<dbReference type="AlphaFoldDB" id="A0A6A6SL17"/>
<evidence type="ECO:0000256" key="1">
    <source>
        <dbReference type="SAM" id="MobiDB-lite"/>
    </source>
</evidence>
<dbReference type="OrthoDB" id="3783050at2759"/>
<keyword evidence="4" id="KW-1185">Reference proteome</keyword>
<keyword evidence="2" id="KW-0812">Transmembrane</keyword>
<gene>
    <name evidence="3" type="ORF">K491DRAFT_685623</name>
</gene>
<evidence type="ECO:0000256" key="2">
    <source>
        <dbReference type="SAM" id="Phobius"/>
    </source>
</evidence>
<keyword evidence="2" id="KW-1133">Transmembrane helix</keyword>
<evidence type="ECO:0000313" key="3">
    <source>
        <dbReference type="EMBL" id="KAF2647323.1"/>
    </source>
</evidence>
<name>A0A6A6SL17_9PLEO</name>
<evidence type="ECO:0000313" key="4">
    <source>
        <dbReference type="Proteomes" id="UP000799324"/>
    </source>
</evidence>
<dbReference type="Proteomes" id="UP000799324">
    <property type="component" value="Unassembled WGS sequence"/>
</dbReference>
<reference evidence="3" key="1">
    <citation type="journal article" date="2020" name="Stud. Mycol.">
        <title>101 Dothideomycetes genomes: a test case for predicting lifestyles and emergence of pathogens.</title>
        <authorList>
            <person name="Haridas S."/>
            <person name="Albert R."/>
            <person name="Binder M."/>
            <person name="Bloem J."/>
            <person name="Labutti K."/>
            <person name="Salamov A."/>
            <person name="Andreopoulos B."/>
            <person name="Baker S."/>
            <person name="Barry K."/>
            <person name="Bills G."/>
            <person name="Bluhm B."/>
            <person name="Cannon C."/>
            <person name="Castanera R."/>
            <person name="Culley D."/>
            <person name="Daum C."/>
            <person name="Ezra D."/>
            <person name="Gonzalez J."/>
            <person name="Henrissat B."/>
            <person name="Kuo A."/>
            <person name="Liang C."/>
            <person name="Lipzen A."/>
            <person name="Lutzoni F."/>
            <person name="Magnuson J."/>
            <person name="Mondo S."/>
            <person name="Nolan M."/>
            <person name="Ohm R."/>
            <person name="Pangilinan J."/>
            <person name="Park H.-J."/>
            <person name="Ramirez L."/>
            <person name="Alfaro M."/>
            <person name="Sun H."/>
            <person name="Tritt A."/>
            <person name="Yoshinaga Y."/>
            <person name="Zwiers L.-H."/>
            <person name="Turgeon B."/>
            <person name="Goodwin S."/>
            <person name="Spatafora J."/>
            <person name="Crous P."/>
            <person name="Grigoriev I."/>
        </authorList>
    </citation>
    <scope>NUCLEOTIDE SEQUENCE</scope>
    <source>
        <strain evidence="3">CBS 122681</strain>
    </source>
</reference>
<proteinExistence type="predicted"/>
<feature type="transmembrane region" description="Helical" evidence="2">
    <location>
        <begin position="75"/>
        <end position="100"/>
    </location>
</feature>
<feature type="transmembrane region" description="Helical" evidence="2">
    <location>
        <begin position="200"/>
        <end position="222"/>
    </location>
</feature>
<keyword evidence="2" id="KW-0472">Membrane</keyword>
<feature type="transmembrane region" description="Helical" evidence="2">
    <location>
        <begin position="120"/>
        <end position="141"/>
    </location>
</feature>
<feature type="transmembrane region" description="Helical" evidence="2">
    <location>
        <begin position="153"/>
        <end position="173"/>
    </location>
</feature>
<protein>
    <submittedName>
        <fullName evidence="3">Uncharacterized protein</fullName>
    </submittedName>
</protein>
<feature type="transmembrane region" description="Helical" evidence="2">
    <location>
        <begin position="234"/>
        <end position="260"/>
    </location>
</feature>
<feature type="region of interest" description="Disordered" evidence="1">
    <location>
        <begin position="1"/>
        <end position="25"/>
    </location>
</feature>
<feature type="transmembrane region" description="Helical" evidence="2">
    <location>
        <begin position="42"/>
        <end position="63"/>
    </location>
</feature>
<dbReference type="EMBL" id="MU004635">
    <property type="protein sequence ID" value="KAF2647323.1"/>
    <property type="molecule type" value="Genomic_DNA"/>
</dbReference>
<sequence length="376" mass="41828">MAPRRGGSSGDSSGSSDDGSGGSGGCPSPFSQDAISIVNTPIAYFVSYCLFFLVTLFIIIAWFRVKNRHPTSRTLIGPIFGLSLLFQLLNYAILIVATMLQECKTLDMFDYYNFAITYNIFDKLASFLLLVVVLYGVNSLLRSHSGNNPSCMKMIYGSVLGVMAILTVVVIAMQSYNYWTFTEAGWDTGNYLYSTNKVSMAWYVLYMVSALGAGVMAMMTVMSMRSRSMPTNDLTMWVIALTLSMFLWVLFIVIEIGATLASNYFGDHVFEAFEFIIDFFKSFSWIILLLIAKSPVFKPAFDTTDPQAYHQPTYSAASQQNFVMQPPPQQQYAYNQGNGVPQQQYYSQQQQGPVHYGNFSPAYGNGNGNGNMAQVK</sequence>
<organism evidence="3 4">
    <name type="scientific">Lophiostoma macrostomum CBS 122681</name>
    <dbReference type="NCBI Taxonomy" id="1314788"/>
    <lineage>
        <taxon>Eukaryota</taxon>
        <taxon>Fungi</taxon>
        <taxon>Dikarya</taxon>
        <taxon>Ascomycota</taxon>
        <taxon>Pezizomycotina</taxon>
        <taxon>Dothideomycetes</taxon>
        <taxon>Pleosporomycetidae</taxon>
        <taxon>Pleosporales</taxon>
        <taxon>Lophiostomataceae</taxon>
        <taxon>Lophiostoma</taxon>
    </lineage>
</organism>
<feature type="transmembrane region" description="Helical" evidence="2">
    <location>
        <begin position="272"/>
        <end position="292"/>
    </location>
</feature>
<accession>A0A6A6SL17</accession>